<dbReference type="AlphaFoldDB" id="A0A2P2EBB8"/>
<evidence type="ECO:0000256" key="2">
    <source>
        <dbReference type="ARBA" id="ARBA00022801"/>
    </source>
</evidence>
<reference evidence="7" key="1">
    <citation type="journal article" date="2018" name="Genome Announc.">
        <title>Draft Genome Sequence of "Candidatus Phycosocius bacilliformis," an Alphaproteobacterial Ectosymbiont of the Hydrocarbon-Producing Green Alga Botryococcus braunii.</title>
        <authorList>
            <person name="Tanabe Y."/>
            <person name="Yamaguchi H."/>
            <person name="Watanabe M.M."/>
        </authorList>
    </citation>
    <scope>NUCLEOTIDE SEQUENCE [LARGE SCALE GENOMIC DNA]</scope>
    <source>
        <strain evidence="7">BOTRYCO-2</strain>
    </source>
</reference>
<dbReference type="Pfam" id="PF24473">
    <property type="entry name" value="CON_HrpB"/>
    <property type="match status" value="1"/>
</dbReference>
<dbReference type="SMART" id="SM00490">
    <property type="entry name" value="HELICc"/>
    <property type="match status" value="1"/>
</dbReference>
<dbReference type="PROSITE" id="PS51192">
    <property type="entry name" value="HELICASE_ATP_BIND_1"/>
    <property type="match status" value="1"/>
</dbReference>
<dbReference type="Pfam" id="PF00270">
    <property type="entry name" value="DEAD"/>
    <property type="match status" value="1"/>
</dbReference>
<dbReference type="GO" id="GO:0003676">
    <property type="term" value="F:nucleic acid binding"/>
    <property type="evidence" value="ECO:0007669"/>
    <property type="project" value="InterPro"/>
</dbReference>
<evidence type="ECO:0000313" key="8">
    <source>
        <dbReference type="Proteomes" id="UP000245086"/>
    </source>
</evidence>
<dbReference type="Pfam" id="PF08482">
    <property type="entry name" value="HrpB_C"/>
    <property type="match status" value="1"/>
</dbReference>
<keyword evidence="3" id="KW-0347">Helicase</keyword>
<keyword evidence="1" id="KW-0547">Nucleotide-binding</keyword>
<evidence type="ECO:0000259" key="6">
    <source>
        <dbReference type="PROSITE" id="PS51194"/>
    </source>
</evidence>
<dbReference type="InterPro" id="IPR049614">
    <property type="entry name" value="HrpB_DEXH"/>
</dbReference>
<dbReference type="InterPro" id="IPR027417">
    <property type="entry name" value="P-loop_NTPase"/>
</dbReference>
<feature type="domain" description="Helicase C-terminal" evidence="6">
    <location>
        <begin position="205"/>
        <end position="374"/>
    </location>
</feature>
<dbReference type="InterPro" id="IPR013689">
    <property type="entry name" value="RNA_helicase_ATP-dep_HrpB_C"/>
</dbReference>
<sequence length="818" mass="88489">MAVIPQDLPVVAVLGQLMAALATFNKAVLVAPPGAGKTTTVPLALLDQPWLDGRKILLLAPRRLAARAAASRMAALLGEPVGQTVGYRVRLDQKVSARTRIEVITEGILTRRMLSDPELADVGAVVFDEIHERHLEADVGLALALDIQSGLREDLRLLAMSATLEAGRLAAQLGGAHIIESLGRLFPIETLYVGRNLDSPIEVQAAQTALRALGRGPGDVLVFLPGTAEISRAAEFLAGRTGSDGPLVVSLHGSLSLADQDQALKRAGAGRRKIILSTAIAETSLTIDGVQIVVDAGLSRRPTYEPESGLTRLVTVRSSRAASDQRRGRAGRTAPGQCYRLWEEAEMGAFPAYDRPEILEADLAPLVLTLSAYGVHDPASLSWLDHPPRPAWQEGVRLLTQLDALSEGQRPMLTDHGRALAGFGLPPRLAHMIVRGAEHGFGRTAAHVAALLSERGLGGQMIDLEQRLLNLARDRSPRAEKARQQAEGWARHVAAAEDIAPAMVGMALALAYPERVAKARDRRGGFILANGSGGEIPAEEALAAHAFLAVGTLQGKAANARISEAAHLDRADLEALFAAEITTQNMVQFDRNRGSVQGRHQRRLGAIVLEERPIQLASDEIEAGLFDAVRTHGLELLPWSDRARALRQRLSWLHDRDPDTWPQGRPDGLVEDLAQWLAPALVGCRALGEVDVAAALEMWLGWAGCQALDKAAPSHFETPLATRHRIDYSAEQGPTVDVRVQELYGLTTHPMLENGRVALVFQLLSPAHRPIAVTANLPQFWRAGWLDVRKDMKARYPRHVWPEDPATAQPTSRAKPRT</sequence>
<dbReference type="GO" id="GO:0004386">
    <property type="term" value="F:helicase activity"/>
    <property type="evidence" value="ECO:0007669"/>
    <property type="project" value="UniProtKB-KW"/>
</dbReference>
<dbReference type="PROSITE" id="PS00690">
    <property type="entry name" value="DEAH_ATP_HELICASE"/>
    <property type="match status" value="1"/>
</dbReference>
<organism evidence="7 8">
    <name type="scientific">Candidatus Phycosocius bacilliformis</name>
    <dbReference type="NCBI Taxonomy" id="1445552"/>
    <lineage>
        <taxon>Bacteria</taxon>
        <taxon>Pseudomonadati</taxon>
        <taxon>Pseudomonadota</taxon>
        <taxon>Alphaproteobacteria</taxon>
        <taxon>Caulobacterales</taxon>
        <taxon>Caulobacterales incertae sedis</taxon>
        <taxon>Candidatus Phycosocius</taxon>
    </lineage>
</organism>
<dbReference type="Gene3D" id="3.40.50.300">
    <property type="entry name" value="P-loop containing nucleotide triphosphate hydrolases"/>
    <property type="match status" value="2"/>
</dbReference>
<evidence type="ECO:0000256" key="3">
    <source>
        <dbReference type="ARBA" id="ARBA00022806"/>
    </source>
</evidence>
<dbReference type="FunFam" id="3.40.50.300:FF:002125">
    <property type="entry name" value="ATP-dependent helicase HrpB"/>
    <property type="match status" value="1"/>
</dbReference>
<dbReference type="PANTHER" id="PTHR43519:SF1">
    <property type="entry name" value="ATP-DEPENDENT RNA HELICASE HRPB"/>
    <property type="match status" value="1"/>
</dbReference>
<dbReference type="InterPro" id="IPR011545">
    <property type="entry name" value="DEAD/DEAH_box_helicase_dom"/>
</dbReference>
<dbReference type="PANTHER" id="PTHR43519">
    <property type="entry name" value="ATP-DEPENDENT RNA HELICASE HRPB"/>
    <property type="match status" value="1"/>
</dbReference>
<dbReference type="Pfam" id="PF00271">
    <property type="entry name" value="Helicase_C"/>
    <property type="match status" value="1"/>
</dbReference>
<comment type="caution">
    <text evidence="7">The sequence shown here is derived from an EMBL/GenBank/DDBJ whole genome shotgun (WGS) entry which is preliminary data.</text>
</comment>
<evidence type="ECO:0008006" key="9">
    <source>
        <dbReference type="Google" id="ProtNLM"/>
    </source>
</evidence>
<dbReference type="OrthoDB" id="9805617at2"/>
<dbReference type="InterPro" id="IPR002464">
    <property type="entry name" value="DNA/RNA_helicase_DEAH_CS"/>
</dbReference>
<dbReference type="PROSITE" id="PS51194">
    <property type="entry name" value="HELICASE_CTER"/>
    <property type="match status" value="1"/>
</dbReference>
<dbReference type="EMBL" id="BFBR01000006">
    <property type="protein sequence ID" value="GBF58339.1"/>
    <property type="molecule type" value="Genomic_DNA"/>
</dbReference>
<dbReference type="CDD" id="cd18791">
    <property type="entry name" value="SF2_C_RHA"/>
    <property type="match status" value="1"/>
</dbReference>
<evidence type="ECO:0000313" key="7">
    <source>
        <dbReference type="EMBL" id="GBF58339.1"/>
    </source>
</evidence>
<dbReference type="InterPro" id="IPR014001">
    <property type="entry name" value="Helicase_ATP-bd"/>
</dbReference>
<dbReference type="GO" id="GO:0016787">
    <property type="term" value="F:hydrolase activity"/>
    <property type="evidence" value="ECO:0007669"/>
    <property type="project" value="UniProtKB-KW"/>
</dbReference>
<evidence type="ECO:0000259" key="5">
    <source>
        <dbReference type="PROSITE" id="PS51192"/>
    </source>
</evidence>
<feature type="domain" description="Helicase ATP-binding" evidence="5">
    <location>
        <begin position="18"/>
        <end position="182"/>
    </location>
</feature>
<dbReference type="InterPro" id="IPR010225">
    <property type="entry name" value="HrpB"/>
</dbReference>
<dbReference type="RefSeq" id="WP_108985211.1">
    <property type="nucleotide sequence ID" value="NZ_BFBR01000006.1"/>
</dbReference>
<gene>
    <name evidence="7" type="ORF">PbB2_02019</name>
</gene>
<accession>A0A2P2EBB8</accession>
<dbReference type="PIRSF" id="PIRSF005496">
    <property type="entry name" value="ATP_hel_hrpB"/>
    <property type="match status" value="1"/>
</dbReference>
<dbReference type="GO" id="GO:0005524">
    <property type="term" value="F:ATP binding"/>
    <property type="evidence" value="ECO:0007669"/>
    <property type="project" value="UniProtKB-KW"/>
</dbReference>
<proteinExistence type="predicted"/>
<evidence type="ECO:0000256" key="4">
    <source>
        <dbReference type="ARBA" id="ARBA00022840"/>
    </source>
</evidence>
<name>A0A2P2EBB8_9PROT</name>
<dbReference type="InterPro" id="IPR001650">
    <property type="entry name" value="Helicase_C-like"/>
</dbReference>
<dbReference type="CDD" id="cd17990">
    <property type="entry name" value="DEXHc_HrpB"/>
    <property type="match status" value="1"/>
</dbReference>
<dbReference type="SMART" id="SM00847">
    <property type="entry name" value="HA2"/>
    <property type="match status" value="1"/>
</dbReference>
<protein>
    <recommendedName>
        <fullName evidence="9">ATP-dependent helicase HrpB</fullName>
    </recommendedName>
</protein>
<dbReference type="InterPro" id="IPR007502">
    <property type="entry name" value="Helicase-assoc_dom"/>
</dbReference>
<keyword evidence="8" id="KW-1185">Reference proteome</keyword>
<dbReference type="InterPro" id="IPR056329">
    <property type="entry name" value="CON_HrpB"/>
</dbReference>
<dbReference type="Gene3D" id="1.20.120.1080">
    <property type="match status" value="1"/>
</dbReference>
<dbReference type="SUPFAM" id="SSF52540">
    <property type="entry name" value="P-loop containing nucleoside triphosphate hydrolases"/>
    <property type="match status" value="1"/>
</dbReference>
<keyword evidence="2" id="KW-0378">Hydrolase</keyword>
<keyword evidence="4" id="KW-0067">ATP-binding</keyword>
<dbReference type="Proteomes" id="UP000245086">
    <property type="component" value="Unassembled WGS sequence"/>
</dbReference>
<dbReference type="SMART" id="SM00487">
    <property type="entry name" value="DEXDc"/>
    <property type="match status" value="1"/>
</dbReference>
<dbReference type="NCBIfam" id="TIGR01970">
    <property type="entry name" value="DEAH_box_HrpB"/>
    <property type="match status" value="1"/>
</dbReference>
<evidence type="ECO:0000256" key="1">
    <source>
        <dbReference type="ARBA" id="ARBA00022741"/>
    </source>
</evidence>